<reference evidence="2 3" key="1">
    <citation type="submission" date="2017-08" db="EMBL/GenBank/DDBJ databases">
        <title>Acidophilic green algal genome provides insights into adaptation to an acidic environment.</title>
        <authorList>
            <person name="Hirooka S."/>
            <person name="Hirose Y."/>
            <person name="Kanesaki Y."/>
            <person name="Higuchi S."/>
            <person name="Fujiwara T."/>
            <person name="Onuma R."/>
            <person name="Era A."/>
            <person name="Ohbayashi R."/>
            <person name="Uzuka A."/>
            <person name="Nozaki H."/>
            <person name="Yoshikawa H."/>
            <person name="Miyagishima S.Y."/>
        </authorList>
    </citation>
    <scope>NUCLEOTIDE SEQUENCE [LARGE SCALE GENOMIC DNA]</scope>
    <source>
        <strain evidence="2 3">NIES-2499</strain>
    </source>
</reference>
<feature type="compositionally biased region" description="Polar residues" evidence="1">
    <location>
        <begin position="506"/>
        <end position="560"/>
    </location>
</feature>
<feature type="region of interest" description="Disordered" evidence="1">
    <location>
        <begin position="95"/>
        <end position="117"/>
    </location>
</feature>
<evidence type="ECO:0000313" key="3">
    <source>
        <dbReference type="Proteomes" id="UP000232323"/>
    </source>
</evidence>
<dbReference type="Proteomes" id="UP000232323">
    <property type="component" value="Unassembled WGS sequence"/>
</dbReference>
<keyword evidence="3" id="KW-1185">Reference proteome</keyword>
<evidence type="ECO:0008006" key="4">
    <source>
        <dbReference type="Google" id="ProtNLM"/>
    </source>
</evidence>
<dbReference type="Pfam" id="PF12014">
    <property type="entry name" value="Cyclin_D1_bind"/>
    <property type="match status" value="1"/>
</dbReference>
<dbReference type="EMBL" id="BEGY01000032">
    <property type="protein sequence ID" value="GAX78465.1"/>
    <property type="molecule type" value="Genomic_DNA"/>
</dbReference>
<dbReference type="OrthoDB" id="722566at2759"/>
<dbReference type="SUPFAM" id="SSF81383">
    <property type="entry name" value="F-box domain"/>
    <property type="match status" value="1"/>
</dbReference>
<name>A0A250X5V8_9CHLO</name>
<feature type="compositionally biased region" description="Low complexity" evidence="1">
    <location>
        <begin position="99"/>
        <end position="117"/>
    </location>
</feature>
<sequence>MPLHDICSFSQTCSLMHNMVADDTRLWLPLCEARWGAKTDLQAWLRLMTVPLGGPLTWDARQGINKSGSSNKMLKLRACGDLGVRDVHGLTTVSSYREGSTSSRGPSSSSTTVCSVPINSQDDLHADSQCPGYRKEGVSSLMSAAQVPSNRGLCSTEDTNANAPCSSTEDIHTNAPCSSIRRRLEDDSRHPTPSSCRSSPAFPLGFLMEADKSSCGMYDEVVTSSMHSAATGGQSPLCKTESLNKSDKQVDYYTSGLIAQKESSCCTEHVKGNVPDNAIGFTKLSMVDKGGSQPPMRALYRLLKSLESVAGVWRGVGAGPEGALYHIGWREDHLEAVQLVCSTPKLNPLPRASLFCLGPGHPHVVADLVGARDSHCVVKEYRRLGSTVGSGGSSAIRALPEVVEAAAAVAAGQGLSRWTKGACISSSAGFRRGGADLGNEVLLGSSPPDSFGFHLAHFMKSSVARPRSSSKRSQLKAMRASSSQAIPRIHVPIPERDGHHGHSLNVLPQTPTSHTLGSSLPTPASSIISETPWASTQKTRSASRSGSSPHPARVTTQTPPSLLAWPPAFTGLPLCTHTFMRVAQPKPSKQHPLAGLWKGLHGVHGAQVCTVHYDFQGSTAKIVATKVTGDTQIAAGMESWVVNAAPLEKPWPERELRLLAQRKRLVRIALQEAGHGNLSFEAEVEQEDSEDPLAFLQLGDTSEGDSRSDSPGLGEMNSVVGEGDFRGLEPVREAAGVEVMSIYHGRGRALRLGGQDCQWNEGRLWLYNNGNIAFLLLHTRPSLTGPAPLGRMVVDSEEDEAEDMNISIVEYMRLDGDIDVSSYPDNHRAR</sequence>
<gene>
    <name evidence="2" type="ORF">CEUSTIGMA_g5904.t1</name>
</gene>
<protein>
    <recommendedName>
        <fullName evidence="4">F-box domain-containing protein</fullName>
    </recommendedName>
</protein>
<evidence type="ECO:0000313" key="2">
    <source>
        <dbReference type="EMBL" id="GAX78465.1"/>
    </source>
</evidence>
<comment type="caution">
    <text evidence="2">The sequence shown here is derived from an EMBL/GenBank/DDBJ whole genome shotgun (WGS) entry which is preliminary data.</text>
</comment>
<proteinExistence type="predicted"/>
<accession>A0A250X5V8</accession>
<feature type="region of interest" description="Disordered" evidence="1">
    <location>
        <begin position="462"/>
        <end position="562"/>
    </location>
</feature>
<evidence type="ECO:0000256" key="1">
    <source>
        <dbReference type="SAM" id="MobiDB-lite"/>
    </source>
</evidence>
<dbReference type="InterPro" id="IPR036047">
    <property type="entry name" value="F-box-like_dom_sf"/>
</dbReference>
<dbReference type="AlphaFoldDB" id="A0A250X5V8"/>
<organism evidence="2 3">
    <name type="scientific">Chlamydomonas eustigma</name>
    <dbReference type="NCBI Taxonomy" id="1157962"/>
    <lineage>
        <taxon>Eukaryota</taxon>
        <taxon>Viridiplantae</taxon>
        <taxon>Chlorophyta</taxon>
        <taxon>core chlorophytes</taxon>
        <taxon>Chlorophyceae</taxon>
        <taxon>CS clade</taxon>
        <taxon>Chlamydomonadales</taxon>
        <taxon>Chlamydomonadaceae</taxon>
        <taxon>Chlamydomonas</taxon>
    </lineage>
</organism>